<organism evidence="7 8">
    <name type="scientific">Yersinia aleksiciae</name>
    <dbReference type="NCBI Taxonomy" id="263819"/>
    <lineage>
        <taxon>Bacteria</taxon>
        <taxon>Pseudomonadati</taxon>
        <taxon>Pseudomonadota</taxon>
        <taxon>Gammaproteobacteria</taxon>
        <taxon>Enterobacterales</taxon>
        <taxon>Yersiniaceae</taxon>
        <taxon>Yersinia</taxon>
    </lineage>
</organism>
<keyword evidence="3" id="KW-0238">DNA-binding</keyword>
<dbReference type="KEGG" id="yak:ACZ76_01305"/>
<evidence type="ECO:0000313" key="7">
    <source>
        <dbReference type="EMBL" id="CNK78999.1"/>
    </source>
</evidence>
<comment type="similarity">
    <text evidence="1">Belongs to the ner transcriptional regulatory family.</text>
</comment>
<dbReference type="AlphaFoldDB" id="A0A0T9TF41"/>
<name>A0A0T9TF41_YERAE</name>
<dbReference type="InterPro" id="IPR010982">
    <property type="entry name" value="Lambda_DNA-bd_dom_sf"/>
</dbReference>
<evidence type="ECO:0000256" key="1">
    <source>
        <dbReference type="ARBA" id="ARBA00006157"/>
    </source>
</evidence>
<dbReference type="Pfam" id="PF13693">
    <property type="entry name" value="HTH_35"/>
    <property type="match status" value="1"/>
</dbReference>
<reference evidence="8" key="3">
    <citation type="submission" date="2015-03" db="EMBL/GenBank/DDBJ databases">
        <authorList>
            <consortium name="Pathogen Informatics"/>
        </authorList>
    </citation>
    <scope>NUCLEOTIDE SEQUENCE [LARGE SCALE GENOMIC DNA]</scope>
    <source>
        <strain evidence="8">IP27925</strain>
    </source>
</reference>
<dbReference type="GeneID" id="61903909"/>
<feature type="domain" description="Ner winged helix-turn-helix DNA-binding" evidence="5">
    <location>
        <begin position="5"/>
        <end position="78"/>
    </location>
</feature>
<evidence type="ECO:0000313" key="9">
    <source>
        <dbReference type="Proteomes" id="UP000069914"/>
    </source>
</evidence>
<gene>
    <name evidence="6" type="ORF">ACZ76_01305</name>
    <name evidence="7" type="ORF">ERS008460_00887</name>
</gene>
<keyword evidence="2" id="KW-0805">Transcription regulation</keyword>
<reference evidence="7" key="2">
    <citation type="submission" date="2015-03" db="EMBL/GenBank/DDBJ databases">
        <authorList>
            <person name="Murphy D."/>
        </authorList>
    </citation>
    <scope>NUCLEOTIDE SEQUENCE [LARGE SCALE GENOMIC DNA]</scope>
    <source>
        <strain evidence="7">IP27925</strain>
    </source>
</reference>
<evidence type="ECO:0000256" key="4">
    <source>
        <dbReference type="ARBA" id="ARBA00023163"/>
    </source>
</evidence>
<proteinExistence type="inferred from homology"/>
<dbReference type="GO" id="GO:0003677">
    <property type="term" value="F:DNA binding"/>
    <property type="evidence" value="ECO:0007669"/>
    <property type="project" value="UniProtKB-KW"/>
</dbReference>
<keyword evidence="4" id="KW-0804">Transcription</keyword>
<evidence type="ECO:0000259" key="5">
    <source>
        <dbReference type="Pfam" id="PF13693"/>
    </source>
</evidence>
<protein>
    <submittedName>
        <fullName evidence="7">Putative transcriptional regulator Nlp</fullName>
    </submittedName>
</protein>
<accession>A0A0T9TF41</accession>
<evidence type="ECO:0000313" key="8">
    <source>
        <dbReference type="Proteomes" id="UP000040088"/>
    </source>
</evidence>
<dbReference type="InterPro" id="IPR038722">
    <property type="entry name" value="Ner_HTH_dom"/>
</dbReference>
<dbReference type="EMBL" id="CQEM01000003">
    <property type="protein sequence ID" value="CNK78999.1"/>
    <property type="molecule type" value="Genomic_DNA"/>
</dbReference>
<dbReference type="EMBL" id="CP011975">
    <property type="protein sequence ID" value="AKP32284.1"/>
    <property type="molecule type" value="Genomic_DNA"/>
</dbReference>
<dbReference type="OrthoDB" id="5405994at2"/>
<evidence type="ECO:0000256" key="2">
    <source>
        <dbReference type="ARBA" id="ARBA00023015"/>
    </source>
</evidence>
<keyword evidence="9" id="KW-1185">Reference proteome</keyword>
<dbReference type="SUPFAM" id="SSF47413">
    <property type="entry name" value="lambda repressor-like DNA-binding domains"/>
    <property type="match status" value="1"/>
</dbReference>
<evidence type="ECO:0000256" key="3">
    <source>
        <dbReference type="ARBA" id="ARBA00023125"/>
    </source>
</evidence>
<dbReference type="Proteomes" id="UP000040088">
    <property type="component" value="Unassembled WGS sequence"/>
</dbReference>
<dbReference type="Proteomes" id="UP000069914">
    <property type="component" value="Chromosome"/>
</dbReference>
<sequence>MDKSDWHQADIIASLHKKKTSLAFISRQAGLKSSTLANTLKCPWPKGEFLIAAVLNIHPSEIWPSRYYDEAGNLIDRKKRIRIR</sequence>
<reference evidence="6 9" key="1">
    <citation type="journal article" date="2015" name="Genome Announc.">
        <title>De Novo Genome Sequence of Yersinia aleksiciae Y159T.</title>
        <authorList>
            <person name="Sprague L.D."/>
            <person name="Neubauer H."/>
        </authorList>
    </citation>
    <scope>NUCLEOTIDE SEQUENCE [LARGE SCALE GENOMIC DNA]</scope>
    <source>
        <strain evidence="6 9">159</strain>
    </source>
</reference>
<dbReference type="Gene3D" id="1.10.260.40">
    <property type="entry name" value="lambda repressor-like DNA-binding domains"/>
    <property type="match status" value="1"/>
</dbReference>
<evidence type="ECO:0000313" key="6">
    <source>
        <dbReference type="EMBL" id="AKP32284.1"/>
    </source>
</evidence>
<dbReference type="RefSeq" id="WP_048616096.1">
    <property type="nucleotide sequence ID" value="NZ_CABHQD010000184.1"/>
</dbReference>